<sequence length="227" mass="26082">MGVLHETIFSSQGVFVEGRQILDAVLVANEVVDEKRRSGEEGVVFKIDFEKSVKVTFVLSGSSLRREPKDDRPKELGGLGSGNTSLRNRALLGKWLLRFPRERSCLWHQVIASIYWPHPNGWDANVVVRWSHRCININEHDIRFVEDNWESPVLGAWGLGWEIWMDGMEITQFTYFQQAGSLQLLPISVEITYGLERILMLLQGVDHFKKIQYADGITYGELFMENE</sequence>
<dbReference type="SUPFAM" id="SSF55681">
    <property type="entry name" value="Class II aaRS and biotin synthetases"/>
    <property type="match status" value="1"/>
</dbReference>
<keyword evidence="4" id="KW-0547">Nucleotide-binding</keyword>
<keyword evidence="5" id="KW-0067">ATP-binding</keyword>
<keyword evidence="6" id="KW-0648">Protein biosynthesis</keyword>
<dbReference type="InterPro" id="IPR002310">
    <property type="entry name" value="Gly-tRNA_ligase_asu"/>
</dbReference>
<evidence type="ECO:0000256" key="1">
    <source>
        <dbReference type="ARBA" id="ARBA00008226"/>
    </source>
</evidence>
<proteinExistence type="inferred from homology"/>
<dbReference type="InterPro" id="IPR045864">
    <property type="entry name" value="aa-tRNA-synth_II/BPL/LPL"/>
</dbReference>
<protein>
    <recommendedName>
        <fullName evidence="2">glycine--tRNA ligase</fullName>
        <ecNumber evidence="2">6.1.1.14</ecNumber>
    </recommendedName>
</protein>
<dbReference type="GO" id="GO:0006426">
    <property type="term" value="P:glycyl-tRNA aminoacylation"/>
    <property type="evidence" value="ECO:0007669"/>
    <property type="project" value="InterPro"/>
</dbReference>
<dbReference type="GO" id="GO:0005737">
    <property type="term" value="C:cytoplasm"/>
    <property type="evidence" value="ECO:0007669"/>
    <property type="project" value="InterPro"/>
</dbReference>
<organism evidence="9 10">
    <name type="scientific">Vitis vinifera</name>
    <name type="common">Grape</name>
    <dbReference type="NCBI Taxonomy" id="29760"/>
    <lineage>
        <taxon>Eukaryota</taxon>
        <taxon>Viridiplantae</taxon>
        <taxon>Streptophyta</taxon>
        <taxon>Embryophyta</taxon>
        <taxon>Tracheophyta</taxon>
        <taxon>Spermatophyta</taxon>
        <taxon>Magnoliopsida</taxon>
        <taxon>eudicotyledons</taxon>
        <taxon>Gunneridae</taxon>
        <taxon>Pentapetalae</taxon>
        <taxon>rosids</taxon>
        <taxon>Vitales</taxon>
        <taxon>Vitaceae</taxon>
        <taxon>Viteae</taxon>
        <taxon>Vitis</taxon>
    </lineage>
</organism>
<evidence type="ECO:0000256" key="8">
    <source>
        <dbReference type="ARBA" id="ARBA00047937"/>
    </source>
</evidence>
<accession>A0A438FUU2</accession>
<dbReference type="PRINTS" id="PR01044">
    <property type="entry name" value="TRNASYNTHGA"/>
</dbReference>
<name>A0A438FUU2_VITVI</name>
<evidence type="ECO:0000313" key="9">
    <source>
        <dbReference type="EMBL" id="RVW63711.1"/>
    </source>
</evidence>
<dbReference type="Proteomes" id="UP000288805">
    <property type="component" value="Unassembled WGS sequence"/>
</dbReference>
<evidence type="ECO:0000256" key="3">
    <source>
        <dbReference type="ARBA" id="ARBA00022598"/>
    </source>
</evidence>
<dbReference type="Gene3D" id="3.30.930.10">
    <property type="entry name" value="Bira Bifunctional Protein, Domain 2"/>
    <property type="match status" value="1"/>
</dbReference>
<evidence type="ECO:0000256" key="5">
    <source>
        <dbReference type="ARBA" id="ARBA00022840"/>
    </source>
</evidence>
<keyword evidence="3 9" id="KW-0436">Ligase</keyword>
<dbReference type="AlphaFoldDB" id="A0A438FUU2"/>
<evidence type="ECO:0000313" key="10">
    <source>
        <dbReference type="Proteomes" id="UP000288805"/>
    </source>
</evidence>
<comment type="similarity">
    <text evidence="1">Belongs to the class-II aminoacyl-tRNA synthetase family.</text>
</comment>
<dbReference type="GO" id="GO:0005524">
    <property type="term" value="F:ATP binding"/>
    <property type="evidence" value="ECO:0007669"/>
    <property type="project" value="UniProtKB-KW"/>
</dbReference>
<dbReference type="PANTHER" id="PTHR30075:SF2">
    <property type="entry name" value="GLYCINE--TRNA LIGASE, CHLOROPLASTIC_MITOCHONDRIAL 2"/>
    <property type="match status" value="1"/>
</dbReference>
<keyword evidence="7" id="KW-0030">Aminoacyl-tRNA synthetase</keyword>
<evidence type="ECO:0000256" key="6">
    <source>
        <dbReference type="ARBA" id="ARBA00022917"/>
    </source>
</evidence>
<dbReference type="EMBL" id="QGNW01000733">
    <property type="protein sequence ID" value="RVW63711.1"/>
    <property type="molecule type" value="Genomic_DNA"/>
</dbReference>
<comment type="caution">
    <text evidence="9">The sequence shown here is derived from an EMBL/GenBank/DDBJ whole genome shotgun (WGS) entry which is preliminary data.</text>
</comment>
<dbReference type="GO" id="GO:0004820">
    <property type="term" value="F:glycine-tRNA ligase activity"/>
    <property type="evidence" value="ECO:0007669"/>
    <property type="project" value="UniProtKB-EC"/>
</dbReference>
<evidence type="ECO:0000256" key="2">
    <source>
        <dbReference type="ARBA" id="ARBA00012829"/>
    </source>
</evidence>
<comment type="catalytic activity">
    <reaction evidence="8">
        <text>tRNA(Gly) + glycine + ATP = glycyl-tRNA(Gly) + AMP + diphosphate</text>
        <dbReference type="Rhea" id="RHEA:16013"/>
        <dbReference type="Rhea" id="RHEA-COMP:9664"/>
        <dbReference type="Rhea" id="RHEA-COMP:9683"/>
        <dbReference type="ChEBI" id="CHEBI:30616"/>
        <dbReference type="ChEBI" id="CHEBI:33019"/>
        <dbReference type="ChEBI" id="CHEBI:57305"/>
        <dbReference type="ChEBI" id="CHEBI:78442"/>
        <dbReference type="ChEBI" id="CHEBI:78522"/>
        <dbReference type="ChEBI" id="CHEBI:456215"/>
        <dbReference type="EC" id="6.1.1.14"/>
    </reaction>
</comment>
<gene>
    <name evidence="9" type="primary">EDD1_1</name>
    <name evidence="9" type="ORF">CK203_052758</name>
</gene>
<evidence type="ECO:0000256" key="4">
    <source>
        <dbReference type="ARBA" id="ARBA00022741"/>
    </source>
</evidence>
<dbReference type="InterPro" id="IPR006194">
    <property type="entry name" value="Gly-tRNA-synth_heterodimer"/>
</dbReference>
<evidence type="ECO:0000256" key="7">
    <source>
        <dbReference type="ARBA" id="ARBA00023146"/>
    </source>
</evidence>
<reference evidence="9 10" key="1">
    <citation type="journal article" date="2018" name="PLoS Genet.">
        <title>Population sequencing reveals clonal diversity and ancestral inbreeding in the grapevine cultivar Chardonnay.</title>
        <authorList>
            <person name="Roach M.J."/>
            <person name="Johnson D.L."/>
            <person name="Bohlmann J."/>
            <person name="van Vuuren H.J."/>
            <person name="Jones S.J."/>
            <person name="Pretorius I.S."/>
            <person name="Schmidt S.A."/>
            <person name="Borneman A.R."/>
        </authorList>
    </citation>
    <scope>NUCLEOTIDE SEQUENCE [LARGE SCALE GENOMIC DNA]</scope>
    <source>
        <strain evidence="10">cv. Chardonnay</strain>
        <tissue evidence="9">Leaf</tissue>
    </source>
</reference>
<dbReference type="EC" id="6.1.1.14" evidence="2"/>
<dbReference type="Pfam" id="PF02091">
    <property type="entry name" value="tRNA-synt_2e"/>
    <property type="match status" value="1"/>
</dbReference>
<dbReference type="PROSITE" id="PS50861">
    <property type="entry name" value="AA_TRNA_LIGASE_II_GLYAB"/>
    <property type="match status" value="1"/>
</dbReference>
<dbReference type="PANTHER" id="PTHR30075">
    <property type="entry name" value="GLYCYL-TRNA SYNTHETASE"/>
    <property type="match status" value="1"/>
</dbReference>